<evidence type="ECO:0000256" key="1">
    <source>
        <dbReference type="SAM" id="MobiDB-lite"/>
    </source>
</evidence>
<sequence>MGPAGCVAGQAAAAAAEATSSDRP</sequence>
<dbReference type="AlphaFoldDB" id="A0A1I8HZ24"/>
<organism evidence="2 3">
    <name type="scientific">Macrostomum lignano</name>
    <dbReference type="NCBI Taxonomy" id="282301"/>
    <lineage>
        <taxon>Eukaryota</taxon>
        <taxon>Metazoa</taxon>
        <taxon>Spiralia</taxon>
        <taxon>Lophotrochozoa</taxon>
        <taxon>Platyhelminthes</taxon>
        <taxon>Rhabditophora</taxon>
        <taxon>Macrostomorpha</taxon>
        <taxon>Macrostomida</taxon>
        <taxon>Macrostomidae</taxon>
        <taxon>Macrostomum</taxon>
    </lineage>
</organism>
<reference evidence="3" key="1">
    <citation type="submission" date="2016-11" db="UniProtKB">
        <authorList>
            <consortium name="WormBaseParasite"/>
        </authorList>
    </citation>
    <scope>IDENTIFICATION</scope>
</reference>
<feature type="region of interest" description="Disordered" evidence="1">
    <location>
        <begin position="1"/>
        <end position="24"/>
    </location>
</feature>
<evidence type="ECO:0000313" key="2">
    <source>
        <dbReference type="Proteomes" id="UP000095280"/>
    </source>
</evidence>
<feature type="compositionally biased region" description="Low complexity" evidence="1">
    <location>
        <begin position="1"/>
        <end position="18"/>
    </location>
</feature>
<name>A0A1I8HZ24_9PLAT</name>
<dbReference type="Proteomes" id="UP000095280">
    <property type="component" value="Unplaced"/>
</dbReference>
<proteinExistence type="predicted"/>
<accession>A0A1I8HZ24</accession>
<keyword evidence="2" id="KW-1185">Reference proteome</keyword>
<protein>
    <submittedName>
        <fullName evidence="3">Uncharacterized protein</fullName>
    </submittedName>
</protein>
<evidence type="ECO:0000313" key="3">
    <source>
        <dbReference type="WBParaSite" id="maker-uti_cns_0008679-snap-gene-0.2-mRNA-1"/>
    </source>
</evidence>
<dbReference type="WBParaSite" id="maker-uti_cns_0008679-snap-gene-0.2-mRNA-1">
    <property type="protein sequence ID" value="maker-uti_cns_0008679-snap-gene-0.2-mRNA-1"/>
    <property type="gene ID" value="maker-uti_cns_0008679-snap-gene-0.2"/>
</dbReference>